<comment type="similarity">
    <text evidence="2">Belongs to the glycosyl hydrolase 33 family.</text>
</comment>
<accession>A0ABZ1RLD7</accession>
<keyword evidence="10" id="KW-1185">Reference proteome</keyword>
<proteinExistence type="inferred from homology"/>
<feature type="domain" description="LamG-like jellyroll fold" evidence="8">
    <location>
        <begin position="492"/>
        <end position="640"/>
    </location>
</feature>
<dbReference type="Gene3D" id="2.120.10.10">
    <property type="match status" value="1"/>
</dbReference>
<dbReference type="GO" id="GO:0004308">
    <property type="term" value="F:exo-alpha-sialidase activity"/>
    <property type="evidence" value="ECO:0007669"/>
    <property type="project" value="UniProtKB-EC"/>
</dbReference>
<dbReference type="InterPro" id="IPR013320">
    <property type="entry name" value="ConA-like_dom_sf"/>
</dbReference>
<name>A0ABZ1RLD7_9ACTN</name>
<evidence type="ECO:0000256" key="4">
    <source>
        <dbReference type="ARBA" id="ARBA00022729"/>
    </source>
</evidence>
<dbReference type="SMART" id="SM00560">
    <property type="entry name" value="LamGL"/>
    <property type="match status" value="1"/>
</dbReference>
<evidence type="ECO:0000259" key="8">
    <source>
        <dbReference type="SMART" id="SM00560"/>
    </source>
</evidence>
<feature type="domain" description="Laminin G" evidence="7">
    <location>
        <begin position="492"/>
        <end position="635"/>
    </location>
</feature>
<protein>
    <recommendedName>
        <fullName evidence="3">exo-alpha-sialidase</fullName>
        <ecNumber evidence="3">3.2.1.18</ecNumber>
    </recommendedName>
</protein>
<dbReference type="InterPro" id="IPR001791">
    <property type="entry name" value="Laminin_G"/>
</dbReference>
<dbReference type="InterPro" id="IPR026856">
    <property type="entry name" value="Sialidase_fam"/>
</dbReference>
<dbReference type="RefSeq" id="WP_328776029.1">
    <property type="nucleotide sequence ID" value="NZ_CP108057.1"/>
</dbReference>
<evidence type="ECO:0000259" key="7">
    <source>
        <dbReference type="SMART" id="SM00282"/>
    </source>
</evidence>
<dbReference type="InterPro" id="IPR006558">
    <property type="entry name" value="LamG-like"/>
</dbReference>
<dbReference type="SUPFAM" id="SSF50939">
    <property type="entry name" value="Sialidases"/>
    <property type="match status" value="1"/>
</dbReference>
<keyword evidence="9" id="KW-0326">Glycosidase</keyword>
<evidence type="ECO:0000256" key="6">
    <source>
        <dbReference type="SAM" id="SignalP"/>
    </source>
</evidence>
<evidence type="ECO:0000313" key="9">
    <source>
        <dbReference type="EMBL" id="WUO47161.1"/>
    </source>
</evidence>
<dbReference type="SMART" id="SM00282">
    <property type="entry name" value="LamG"/>
    <property type="match status" value="1"/>
</dbReference>
<dbReference type="SUPFAM" id="SSF49899">
    <property type="entry name" value="Concanavalin A-like lectins/glucanases"/>
    <property type="match status" value="1"/>
</dbReference>
<feature type="signal peptide" evidence="6">
    <location>
        <begin position="1"/>
        <end position="43"/>
    </location>
</feature>
<reference evidence="9" key="1">
    <citation type="submission" date="2022-10" db="EMBL/GenBank/DDBJ databases">
        <title>The complete genomes of actinobacterial strains from the NBC collection.</title>
        <authorList>
            <person name="Joergensen T.S."/>
            <person name="Alvarez Arevalo M."/>
            <person name="Sterndorff E.B."/>
            <person name="Faurdal D."/>
            <person name="Vuksanovic O."/>
            <person name="Mourched A.-S."/>
            <person name="Charusanti P."/>
            <person name="Shaw S."/>
            <person name="Blin K."/>
            <person name="Weber T."/>
        </authorList>
    </citation>
    <scope>NUCLEOTIDE SEQUENCE</scope>
    <source>
        <strain evidence="9">NBC_00283</strain>
    </source>
</reference>
<sequence>MPSPAPQVPGGQRRFPRPARLYGLPLGLLAATALTLAPSPATGAPAAAAPAAENPVPAVVSTPFAAGDDGYHCTRIPALVTTGSGALLAFAEGRVRGSEGCSDVGDNDIVMKKSTDGGATWGPLKVLVGAGTDKLAHGNPAPVVDAVTGRISLLYSSSDWNRDQGNPSRAGFARTVWAAQSSDDGTTWSRPAEQPQLKPAGWNWVSTGPGHGIQLARGSHRGRLVVPGDHTAASDTTAGIQLYYSDDGGLTWELGARSEAPKTGPYPAEPTVAETAGTADGGLYVSARNSENVRCATDDHRLAATSPDGGAAFAPAGFAPVTDLDTSPTYGSLLRLHSADLDGRPNRLLYSGPSRLGPNPLEDRRELAIRSSTDEGRTWQSAGTLITPGRSGYSDLALLADRSSIGVVYETATTIPHGSVVFTSFTEARMDAARTELRRPRTPDTSAHHNDAVVHGGARLGLRADGKAMEFDGKDDYLRLVGCTEALRVRQQDFTVTAWFRHAATGGGLPIVWAYGMSDAGHPNPKVRQFWLKAEPGQKRLRAAIQTDTSYAEVKTDSAYNDGAWHHVVFKREAGRLLLSVDGGTEFSAPSPAGDITPPGQFNIHVGARPDFPNQATGVKELFNGGLDDVRLFGRALTRAESAKVRAGATDVATDQERLRLAFETTG</sequence>
<dbReference type="Pfam" id="PF13088">
    <property type="entry name" value="BNR_2"/>
    <property type="match status" value="1"/>
</dbReference>
<evidence type="ECO:0000256" key="1">
    <source>
        <dbReference type="ARBA" id="ARBA00000427"/>
    </source>
</evidence>
<organism evidence="9 10">
    <name type="scientific">Streptomyces goshikiensis</name>
    <dbReference type="NCBI Taxonomy" id="1942"/>
    <lineage>
        <taxon>Bacteria</taxon>
        <taxon>Bacillati</taxon>
        <taxon>Actinomycetota</taxon>
        <taxon>Actinomycetes</taxon>
        <taxon>Kitasatosporales</taxon>
        <taxon>Streptomycetaceae</taxon>
        <taxon>Streptomyces</taxon>
    </lineage>
</organism>
<dbReference type="EMBL" id="CP108057">
    <property type="protein sequence ID" value="WUO47161.1"/>
    <property type="molecule type" value="Genomic_DNA"/>
</dbReference>
<dbReference type="CDD" id="cd00110">
    <property type="entry name" value="LamG"/>
    <property type="match status" value="1"/>
</dbReference>
<evidence type="ECO:0000256" key="3">
    <source>
        <dbReference type="ARBA" id="ARBA00012733"/>
    </source>
</evidence>
<comment type="catalytic activity">
    <reaction evidence="1">
        <text>Hydrolysis of alpha-(2-&gt;3)-, alpha-(2-&gt;6)-, alpha-(2-&gt;8)- glycosidic linkages of terminal sialic acid residues in oligosaccharides, glycoproteins, glycolipids, colominic acid and synthetic substrates.</text>
        <dbReference type="EC" id="3.2.1.18"/>
    </reaction>
</comment>
<dbReference type="Pfam" id="PF13385">
    <property type="entry name" value="Laminin_G_3"/>
    <property type="match status" value="1"/>
</dbReference>
<gene>
    <name evidence="9" type="ORF">OHU17_15595</name>
</gene>
<evidence type="ECO:0000313" key="10">
    <source>
        <dbReference type="Proteomes" id="UP001432075"/>
    </source>
</evidence>
<feature type="chain" id="PRO_5047353276" description="exo-alpha-sialidase" evidence="6">
    <location>
        <begin position="44"/>
        <end position="667"/>
    </location>
</feature>
<dbReference type="CDD" id="cd15482">
    <property type="entry name" value="Sialidase_non-viral"/>
    <property type="match status" value="1"/>
</dbReference>
<dbReference type="InterPro" id="IPR036278">
    <property type="entry name" value="Sialidase_sf"/>
</dbReference>
<dbReference type="InterPro" id="IPR011040">
    <property type="entry name" value="Sialidase"/>
</dbReference>
<evidence type="ECO:0000256" key="5">
    <source>
        <dbReference type="ARBA" id="ARBA00023157"/>
    </source>
</evidence>
<evidence type="ECO:0000256" key="2">
    <source>
        <dbReference type="ARBA" id="ARBA00009348"/>
    </source>
</evidence>
<dbReference type="Proteomes" id="UP001432075">
    <property type="component" value="Chromosome"/>
</dbReference>
<dbReference type="Gene3D" id="2.60.120.200">
    <property type="match status" value="1"/>
</dbReference>
<dbReference type="PANTHER" id="PTHR10628:SF30">
    <property type="entry name" value="EXO-ALPHA-SIALIDASE"/>
    <property type="match status" value="1"/>
</dbReference>
<keyword evidence="9" id="KW-0378">Hydrolase</keyword>
<keyword evidence="5" id="KW-1015">Disulfide bond</keyword>
<keyword evidence="4 6" id="KW-0732">Signal</keyword>
<dbReference type="EC" id="3.2.1.18" evidence="3"/>
<dbReference type="PANTHER" id="PTHR10628">
    <property type="entry name" value="SIALIDASE"/>
    <property type="match status" value="1"/>
</dbReference>